<name>A0A0L0T0Q3_ALLM3</name>
<evidence type="ECO:0000259" key="7">
    <source>
        <dbReference type="PROSITE" id="PS51764"/>
    </source>
</evidence>
<evidence type="ECO:0000313" key="9">
    <source>
        <dbReference type="Proteomes" id="UP000054350"/>
    </source>
</evidence>
<dbReference type="AlphaFoldDB" id="A0A0L0T0Q3"/>
<feature type="compositionally biased region" description="Low complexity" evidence="5">
    <location>
        <begin position="114"/>
        <end position="134"/>
    </location>
</feature>
<evidence type="ECO:0000256" key="2">
    <source>
        <dbReference type="ARBA" id="ARBA00022801"/>
    </source>
</evidence>
<dbReference type="InterPro" id="IPR022790">
    <property type="entry name" value="GH26_dom"/>
</dbReference>
<dbReference type="GO" id="GO:0016985">
    <property type="term" value="F:mannan endo-1,4-beta-mannosidase activity"/>
    <property type="evidence" value="ECO:0007669"/>
    <property type="project" value="InterPro"/>
</dbReference>
<comment type="similarity">
    <text evidence="1 4">Belongs to the glycosyl hydrolase 26 family.</text>
</comment>
<dbReference type="Pfam" id="PF02156">
    <property type="entry name" value="Glyco_hydro_26"/>
    <property type="match status" value="1"/>
</dbReference>
<feature type="compositionally biased region" description="Low complexity" evidence="5">
    <location>
        <begin position="474"/>
        <end position="483"/>
    </location>
</feature>
<evidence type="ECO:0000256" key="3">
    <source>
        <dbReference type="ARBA" id="ARBA00023295"/>
    </source>
</evidence>
<dbReference type="Gene3D" id="3.20.20.80">
    <property type="entry name" value="Glycosidases"/>
    <property type="match status" value="1"/>
</dbReference>
<keyword evidence="9" id="KW-1185">Reference proteome</keyword>
<evidence type="ECO:0000256" key="4">
    <source>
        <dbReference type="PROSITE-ProRule" id="PRU01100"/>
    </source>
</evidence>
<feature type="region of interest" description="Disordered" evidence="5">
    <location>
        <begin position="424"/>
        <end position="483"/>
    </location>
</feature>
<evidence type="ECO:0000256" key="6">
    <source>
        <dbReference type="SAM" id="Phobius"/>
    </source>
</evidence>
<dbReference type="InterPro" id="IPR000805">
    <property type="entry name" value="Glyco_hydro_26"/>
</dbReference>
<dbReference type="GO" id="GO:0006080">
    <property type="term" value="P:substituted mannan metabolic process"/>
    <property type="evidence" value="ECO:0007669"/>
    <property type="project" value="InterPro"/>
</dbReference>
<feature type="active site" description="Nucleophile" evidence="4">
    <location>
        <position position="396"/>
    </location>
</feature>
<evidence type="ECO:0000313" key="8">
    <source>
        <dbReference type="EMBL" id="KNE68332.1"/>
    </source>
</evidence>
<keyword evidence="6" id="KW-0812">Transmembrane</keyword>
<evidence type="ECO:0000256" key="5">
    <source>
        <dbReference type="SAM" id="MobiDB-lite"/>
    </source>
</evidence>
<dbReference type="VEuPathDB" id="FungiDB:AMAG_12992"/>
<keyword evidence="6" id="KW-0472">Membrane</keyword>
<sequence length="582" mass="61887">MGHANTPAAAGAAATAYSWVPQTPADDPAAPTPPQLEASTARTSMAAVTSTKSAAGAASESTLWVKRAVLATAGLVVLAGATILILHAAKVSLPFWPVNKDEAGNVPTPTARPTDTGSNTADSTSTTSTSTTVVPPSPTPIMPSSKGVYFGAHVWGDGADWFPPSPSDFNSKLGITASGFSAFVYVDANSGLRDPDAILKHAEQVRAAKATFMVLTVEPSPGGLDMMTDSVNDKIAELLQTINTKYGLPLFVRFAHEMNGIWYSWSQQPDKYRSMWIRFAKAVRTKAPSTTLVWAPNAPLGYPWSGSFGAKPGSADYRAMDTNGDGTVNALDDPFQPFYPGSDWVDWIGVSAFWYGNTWGNNELPTSEMADSFLFNRQGSIVVFANKYNKPFGVFEGGASYYPKGNTPAGTKSAVAAQLHKRQVLTNGTDPDPPAKPSSTKTTSTKSDSSKPTPPVVSERPGEPTKPATPSPTPTDSAPAPANVPASAIDAAIKRAWLKLLLDSAQRARSKLALLMWFEVRKTEEGGLVRDFALTRDGMWLRASRAISGRTRSRSAGSKRVCERVVWCGRRASAVGCEFCAL</sequence>
<gene>
    <name evidence="8" type="ORF">AMAG_12992</name>
</gene>
<dbReference type="Proteomes" id="UP000054350">
    <property type="component" value="Unassembled WGS sequence"/>
</dbReference>
<feature type="region of interest" description="Disordered" evidence="5">
    <location>
        <begin position="101"/>
        <end position="138"/>
    </location>
</feature>
<keyword evidence="6" id="KW-1133">Transmembrane helix</keyword>
<dbReference type="PROSITE" id="PS51764">
    <property type="entry name" value="GH26"/>
    <property type="match status" value="1"/>
</dbReference>
<dbReference type="SUPFAM" id="SSF51445">
    <property type="entry name" value="(Trans)glycosidases"/>
    <property type="match status" value="1"/>
</dbReference>
<proteinExistence type="inferred from homology"/>
<dbReference type="eggNOG" id="ENOG502SVQK">
    <property type="taxonomic scope" value="Eukaryota"/>
</dbReference>
<accession>A0A0L0T0Q3</accession>
<dbReference type="EMBL" id="GG745356">
    <property type="protein sequence ID" value="KNE68332.1"/>
    <property type="molecule type" value="Genomic_DNA"/>
</dbReference>
<feature type="domain" description="GH26" evidence="7">
    <location>
        <begin position="129"/>
        <end position="455"/>
    </location>
</feature>
<dbReference type="OrthoDB" id="428177at2759"/>
<keyword evidence="2 4" id="KW-0378">Hydrolase</keyword>
<keyword evidence="3 4" id="KW-0326">Glycosidase</keyword>
<reference evidence="8 9" key="1">
    <citation type="submission" date="2009-11" db="EMBL/GenBank/DDBJ databases">
        <title>Annotation of Allomyces macrogynus ATCC 38327.</title>
        <authorList>
            <consortium name="The Broad Institute Genome Sequencing Platform"/>
            <person name="Russ C."/>
            <person name="Cuomo C."/>
            <person name="Burger G."/>
            <person name="Gray M.W."/>
            <person name="Holland P.W.H."/>
            <person name="King N."/>
            <person name="Lang F.B.F."/>
            <person name="Roger A.J."/>
            <person name="Ruiz-Trillo I."/>
            <person name="Young S.K."/>
            <person name="Zeng Q."/>
            <person name="Gargeya S."/>
            <person name="Fitzgerald M."/>
            <person name="Haas B."/>
            <person name="Abouelleil A."/>
            <person name="Alvarado L."/>
            <person name="Arachchi H.M."/>
            <person name="Berlin A."/>
            <person name="Chapman S.B."/>
            <person name="Gearin G."/>
            <person name="Goldberg J."/>
            <person name="Griggs A."/>
            <person name="Gujja S."/>
            <person name="Hansen M."/>
            <person name="Heiman D."/>
            <person name="Howarth C."/>
            <person name="Larimer J."/>
            <person name="Lui A."/>
            <person name="MacDonald P.J.P."/>
            <person name="McCowen C."/>
            <person name="Montmayeur A."/>
            <person name="Murphy C."/>
            <person name="Neiman D."/>
            <person name="Pearson M."/>
            <person name="Priest M."/>
            <person name="Roberts A."/>
            <person name="Saif S."/>
            <person name="Shea T."/>
            <person name="Sisk P."/>
            <person name="Stolte C."/>
            <person name="Sykes S."/>
            <person name="Wortman J."/>
            <person name="Nusbaum C."/>
            <person name="Birren B."/>
        </authorList>
    </citation>
    <scope>NUCLEOTIDE SEQUENCE [LARGE SCALE GENOMIC DNA]</scope>
    <source>
        <strain evidence="8 9">ATCC 38327</strain>
    </source>
</reference>
<dbReference type="PANTHER" id="PTHR40079:SF4">
    <property type="entry name" value="GH26 DOMAIN-CONTAINING PROTEIN-RELATED"/>
    <property type="match status" value="1"/>
</dbReference>
<feature type="region of interest" description="Disordered" evidence="5">
    <location>
        <begin position="21"/>
        <end position="44"/>
    </location>
</feature>
<dbReference type="PANTHER" id="PTHR40079">
    <property type="entry name" value="MANNAN ENDO-1,4-BETA-MANNOSIDASE E-RELATED"/>
    <property type="match status" value="1"/>
</dbReference>
<feature type="transmembrane region" description="Helical" evidence="6">
    <location>
        <begin position="68"/>
        <end position="89"/>
    </location>
</feature>
<protein>
    <recommendedName>
        <fullName evidence="7">GH26 domain-containing protein</fullName>
    </recommendedName>
</protein>
<dbReference type="InterPro" id="IPR017853">
    <property type="entry name" value="GH"/>
</dbReference>
<feature type="active site" description="Proton donor" evidence="4">
    <location>
        <position position="257"/>
    </location>
</feature>
<feature type="compositionally biased region" description="Low complexity" evidence="5">
    <location>
        <begin position="437"/>
        <end position="451"/>
    </location>
</feature>
<organism evidence="8 9">
    <name type="scientific">Allomyces macrogynus (strain ATCC 38327)</name>
    <name type="common">Allomyces javanicus var. macrogynus</name>
    <dbReference type="NCBI Taxonomy" id="578462"/>
    <lineage>
        <taxon>Eukaryota</taxon>
        <taxon>Fungi</taxon>
        <taxon>Fungi incertae sedis</taxon>
        <taxon>Blastocladiomycota</taxon>
        <taxon>Blastocladiomycetes</taxon>
        <taxon>Blastocladiales</taxon>
        <taxon>Blastocladiaceae</taxon>
        <taxon>Allomyces</taxon>
    </lineage>
</organism>
<reference evidence="9" key="2">
    <citation type="submission" date="2009-11" db="EMBL/GenBank/DDBJ databases">
        <title>The Genome Sequence of Allomyces macrogynus strain ATCC 38327.</title>
        <authorList>
            <consortium name="The Broad Institute Genome Sequencing Platform"/>
            <person name="Russ C."/>
            <person name="Cuomo C."/>
            <person name="Shea T."/>
            <person name="Young S.K."/>
            <person name="Zeng Q."/>
            <person name="Koehrsen M."/>
            <person name="Haas B."/>
            <person name="Borodovsky M."/>
            <person name="Guigo R."/>
            <person name="Alvarado L."/>
            <person name="Berlin A."/>
            <person name="Borenstein D."/>
            <person name="Chen Z."/>
            <person name="Engels R."/>
            <person name="Freedman E."/>
            <person name="Gellesch M."/>
            <person name="Goldberg J."/>
            <person name="Griggs A."/>
            <person name="Gujja S."/>
            <person name="Heiman D."/>
            <person name="Hepburn T."/>
            <person name="Howarth C."/>
            <person name="Jen D."/>
            <person name="Larson L."/>
            <person name="Lewis B."/>
            <person name="Mehta T."/>
            <person name="Park D."/>
            <person name="Pearson M."/>
            <person name="Roberts A."/>
            <person name="Saif S."/>
            <person name="Shenoy N."/>
            <person name="Sisk P."/>
            <person name="Stolte C."/>
            <person name="Sykes S."/>
            <person name="Walk T."/>
            <person name="White J."/>
            <person name="Yandava C."/>
            <person name="Burger G."/>
            <person name="Gray M.W."/>
            <person name="Holland P.W.H."/>
            <person name="King N."/>
            <person name="Lang F.B.F."/>
            <person name="Roger A.J."/>
            <person name="Ruiz-Trillo I."/>
            <person name="Lander E."/>
            <person name="Nusbaum C."/>
        </authorList>
    </citation>
    <scope>NUCLEOTIDE SEQUENCE [LARGE SCALE GENOMIC DNA]</scope>
    <source>
        <strain evidence="9">ATCC 38327</strain>
    </source>
</reference>
<evidence type="ECO:0000256" key="1">
    <source>
        <dbReference type="ARBA" id="ARBA00007754"/>
    </source>
</evidence>